<dbReference type="eggNOG" id="COG0346">
    <property type="taxonomic scope" value="Bacteria"/>
</dbReference>
<protein>
    <submittedName>
        <fullName evidence="2">Glyoxalase</fullName>
    </submittedName>
</protein>
<gene>
    <name evidence="2" type="ORF">TMS3_0113105</name>
</gene>
<sequence length="184" mass="20765">MTTDHPLVFPDLALSHFELYVRDVQRMEAFYTGCLGFVVTDRGEGAGGMVFLSRSAKEHHQLVLNPRASRQTEESPLDHISFRVTTLADVRLFHSALVPGAGIPVDSVSHGTTWSIYFRDPENNRLEIFTATPWHVDQPCKFPIDLQLSDQALHAFTEDKIRRLPGFRSAEQWHQAHITSLGAD</sequence>
<reference evidence="2 3" key="1">
    <citation type="journal article" date="2014" name="Genome Announc.">
        <title>Draft Genome Sequence of Petroleum Oil-Degrading Marine Bacterium Pseudomonas taeanensis Strain MS-3, Isolated from a Crude Oil-Contaminated Seashore.</title>
        <authorList>
            <person name="Lee S.Y."/>
            <person name="Kim S.H."/>
            <person name="Lee D.G."/>
            <person name="Shin S."/>
            <person name="Yun S.H."/>
            <person name="Choi C.W."/>
            <person name="Chung Y.H."/>
            <person name="Choi J.S."/>
            <person name="Kahng H.Y."/>
            <person name="Kim S.I."/>
        </authorList>
    </citation>
    <scope>NUCLEOTIDE SEQUENCE [LARGE SCALE GENOMIC DNA]</scope>
    <source>
        <strain evidence="2 3">MS-3</strain>
    </source>
</reference>
<evidence type="ECO:0000313" key="2">
    <source>
        <dbReference type="EMBL" id="KFX69362.1"/>
    </source>
</evidence>
<dbReference type="PROSITE" id="PS51819">
    <property type="entry name" value="VOC"/>
    <property type="match status" value="1"/>
</dbReference>
<dbReference type="Gene3D" id="3.10.180.10">
    <property type="entry name" value="2,3-Dihydroxybiphenyl 1,2-Dioxygenase, domain 1"/>
    <property type="match status" value="1"/>
</dbReference>
<keyword evidence="3" id="KW-1185">Reference proteome</keyword>
<accession>A0A0A1YHE9</accession>
<dbReference type="SUPFAM" id="SSF54593">
    <property type="entry name" value="Glyoxalase/Bleomycin resistance protein/Dihydroxybiphenyl dioxygenase"/>
    <property type="match status" value="1"/>
</dbReference>
<organism evidence="2 3">
    <name type="scientific">Pseudomonas taeanensis MS-3</name>
    <dbReference type="NCBI Taxonomy" id="1395571"/>
    <lineage>
        <taxon>Bacteria</taxon>
        <taxon>Pseudomonadati</taxon>
        <taxon>Pseudomonadota</taxon>
        <taxon>Gammaproteobacteria</taxon>
        <taxon>Pseudomonadales</taxon>
        <taxon>Pseudomonadaceae</taxon>
        <taxon>Pseudomonas</taxon>
    </lineage>
</organism>
<dbReference type="InterPro" id="IPR004360">
    <property type="entry name" value="Glyas_Fos-R_dOase_dom"/>
</dbReference>
<dbReference type="STRING" id="1395571.TMS3_0113105"/>
<dbReference type="InterPro" id="IPR050383">
    <property type="entry name" value="GlyoxalaseI/FosfomycinResist"/>
</dbReference>
<dbReference type="PANTHER" id="PTHR21366">
    <property type="entry name" value="GLYOXALASE FAMILY PROTEIN"/>
    <property type="match status" value="1"/>
</dbReference>
<evidence type="ECO:0000259" key="1">
    <source>
        <dbReference type="PROSITE" id="PS51819"/>
    </source>
</evidence>
<name>A0A0A1YHE9_9PSED</name>
<dbReference type="EMBL" id="AWSQ01000003">
    <property type="protein sequence ID" value="KFX69362.1"/>
    <property type="molecule type" value="Genomic_DNA"/>
</dbReference>
<dbReference type="Pfam" id="PF00903">
    <property type="entry name" value="Glyoxalase"/>
    <property type="match status" value="1"/>
</dbReference>
<evidence type="ECO:0000313" key="3">
    <source>
        <dbReference type="Proteomes" id="UP000030063"/>
    </source>
</evidence>
<dbReference type="Proteomes" id="UP000030063">
    <property type="component" value="Unassembled WGS sequence"/>
</dbReference>
<dbReference type="RefSeq" id="WP_025165668.1">
    <property type="nucleotide sequence ID" value="NZ_AWSQ01000003.1"/>
</dbReference>
<dbReference type="CDD" id="cd06587">
    <property type="entry name" value="VOC"/>
    <property type="match status" value="1"/>
</dbReference>
<comment type="caution">
    <text evidence="2">The sequence shown here is derived from an EMBL/GenBank/DDBJ whole genome shotgun (WGS) entry which is preliminary data.</text>
</comment>
<dbReference type="InterPro" id="IPR037523">
    <property type="entry name" value="VOC_core"/>
</dbReference>
<proteinExistence type="predicted"/>
<dbReference type="OrthoDB" id="9795618at2"/>
<feature type="domain" description="VOC" evidence="1">
    <location>
        <begin position="13"/>
        <end position="131"/>
    </location>
</feature>
<dbReference type="AlphaFoldDB" id="A0A0A1YHE9"/>
<dbReference type="InterPro" id="IPR029068">
    <property type="entry name" value="Glyas_Bleomycin-R_OHBP_Dase"/>
</dbReference>